<evidence type="ECO:0000313" key="1">
    <source>
        <dbReference type="EMBL" id="GFP23721.1"/>
    </source>
</evidence>
<comment type="caution">
    <text evidence="1">The sequence shown here is derived from an EMBL/GenBank/DDBJ whole genome shotgun (WGS) entry which is preliminary data.</text>
</comment>
<accession>A0A6V8NWT1</accession>
<protein>
    <submittedName>
        <fullName evidence="1">dTDP-4-dehydrorhamnose reductase</fullName>
    </submittedName>
</protein>
<dbReference type="RefSeq" id="WP_219857116.1">
    <property type="nucleotide sequence ID" value="NZ_BLSD01000119.1"/>
</dbReference>
<sequence>MARGVKEVIEENMHGVVHIVGDRKISVYELAKLTTPNVEPMTLAEYCGPPLTVDMSLDTIRWKRYKIGEERS</sequence>
<gene>
    <name evidence="1" type="ORF">HKBW3S09_01186</name>
</gene>
<name>A0A6V8NWT1_9ACTN</name>
<evidence type="ECO:0000313" key="2">
    <source>
        <dbReference type="Proteomes" id="UP000585609"/>
    </source>
</evidence>
<organism evidence="1 2">
    <name type="scientific">Candidatus Hakubella thermalkaliphila</name>
    <dbReference type="NCBI Taxonomy" id="2754717"/>
    <lineage>
        <taxon>Bacteria</taxon>
        <taxon>Bacillati</taxon>
        <taxon>Actinomycetota</taxon>
        <taxon>Actinomycetota incertae sedis</taxon>
        <taxon>Candidatus Hakubellales</taxon>
        <taxon>Candidatus Hakubellaceae</taxon>
        <taxon>Candidatus Hakubella</taxon>
    </lineage>
</organism>
<reference evidence="1 2" key="1">
    <citation type="journal article" date="2020" name="Front. Microbiol.">
        <title>Single-cell genomics of novel Actinobacteria with the Wood-Ljungdahl pathway discovered in a serpentinizing system.</title>
        <authorList>
            <person name="Merino N."/>
            <person name="Kawai M."/>
            <person name="Boyd E.S."/>
            <person name="Colman D.R."/>
            <person name="McGlynn S.E."/>
            <person name="Nealson K.H."/>
            <person name="Kurokawa K."/>
            <person name="Hongoh Y."/>
        </authorList>
    </citation>
    <scope>NUCLEOTIDE SEQUENCE [LARGE SCALE GENOMIC DNA]</scope>
    <source>
        <strain evidence="1 2">S09_30</strain>
    </source>
</reference>
<dbReference type="EMBL" id="BLRW01000176">
    <property type="protein sequence ID" value="GFP23721.1"/>
    <property type="molecule type" value="Genomic_DNA"/>
</dbReference>
<proteinExistence type="predicted"/>
<dbReference type="AlphaFoldDB" id="A0A6V8NWT1"/>
<dbReference type="Proteomes" id="UP000585609">
    <property type="component" value="Unassembled WGS sequence"/>
</dbReference>